<evidence type="ECO:0000256" key="2">
    <source>
        <dbReference type="ARBA" id="ARBA00023163"/>
    </source>
</evidence>
<evidence type="ECO:0000313" key="6">
    <source>
        <dbReference type="Proteomes" id="UP000516437"/>
    </source>
</evidence>
<evidence type="ECO:0000256" key="1">
    <source>
        <dbReference type="ARBA" id="ARBA00023015"/>
    </source>
</evidence>
<dbReference type="InterPro" id="IPR027353">
    <property type="entry name" value="NET_dom"/>
</dbReference>
<protein>
    <recommendedName>
        <fullName evidence="4">NET domain-containing protein</fullName>
    </recommendedName>
</protein>
<evidence type="ECO:0000313" key="5">
    <source>
        <dbReference type="EMBL" id="KAB1211720.1"/>
    </source>
</evidence>
<dbReference type="OrthoDB" id="21449at2759"/>
<feature type="region of interest" description="Disordered" evidence="3">
    <location>
        <begin position="124"/>
        <end position="145"/>
    </location>
</feature>
<dbReference type="InterPro" id="IPR038336">
    <property type="entry name" value="NET_sf"/>
</dbReference>
<evidence type="ECO:0000259" key="4">
    <source>
        <dbReference type="Pfam" id="PF17035"/>
    </source>
</evidence>
<name>A0A6A1VKZ5_9ROSI</name>
<keyword evidence="1" id="KW-0805">Transcription regulation</keyword>
<comment type="caution">
    <text evidence="5">The sequence shown here is derived from an EMBL/GenBank/DDBJ whole genome shotgun (WGS) entry which is preliminary data.</text>
</comment>
<gene>
    <name evidence="5" type="ORF">CJ030_MR6G022430</name>
</gene>
<dbReference type="Proteomes" id="UP000516437">
    <property type="component" value="Chromosome 6"/>
</dbReference>
<keyword evidence="6" id="KW-1185">Reference proteome</keyword>
<organism evidence="5 6">
    <name type="scientific">Morella rubra</name>
    <name type="common">Chinese bayberry</name>
    <dbReference type="NCBI Taxonomy" id="262757"/>
    <lineage>
        <taxon>Eukaryota</taxon>
        <taxon>Viridiplantae</taxon>
        <taxon>Streptophyta</taxon>
        <taxon>Embryophyta</taxon>
        <taxon>Tracheophyta</taxon>
        <taxon>Spermatophyta</taxon>
        <taxon>Magnoliopsida</taxon>
        <taxon>eudicotyledons</taxon>
        <taxon>Gunneridae</taxon>
        <taxon>Pentapetalae</taxon>
        <taxon>rosids</taxon>
        <taxon>fabids</taxon>
        <taxon>Fagales</taxon>
        <taxon>Myricaceae</taxon>
        <taxon>Morella</taxon>
    </lineage>
</organism>
<accession>A0A6A1VKZ5</accession>
<feature type="domain" description="NET" evidence="4">
    <location>
        <begin position="233"/>
        <end position="285"/>
    </location>
</feature>
<keyword evidence="2" id="KW-0804">Transcription</keyword>
<dbReference type="Gene3D" id="1.20.1270.220">
    <property type="match status" value="1"/>
</dbReference>
<dbReference type="AlphaFoldDB" id="A0A6A1VKZ5"/>
<dbReference type="Pfam" id="PF17035">
    <property type="entry name" value="BET"/>
    <property type="match status" value="1"/>
</dbReference>
<dbReference type="EMBL" id="RXIC02000024">
    <property type="protein sequence ID" value="KAB1211720.1"/>
    <property type="molecule type" value="Genomic_DNA"/>
</dbReference>
<proteinExistence type="predicted"/>
<reference evidence="5 6" key="1">
    <citation type="journal article" date="2019" name="Plant Biotechnol. J.">
        <title>The red bayberry genome and genetic basis of sex determination.</title>
        <authorList>
            <person name="Jia H.M."/>
            <person name="Jia H.J."/>
            <person name="Cai Q.L."/>
            <person name="Wang Y."/>
            <person name="Zhao H.B."/>
            <person name="Yang W.F."/>
            <person name="Wang G.Y."/>
            <person name="Li Y.H."/>
            <person name="Zhan D.L."/>
            <person name="Shen Y.T."/>
            <person name="Niu Q.F."/>
            <person name="Chang L."/>
            <person name="Qiu J."/>
            <person name="Zhao L."/>
            <person name="Xie H.B."/>
            <person name="Fu W.Y."/>
            <person name="Jin J."/>
            <person name="Li X.W."/>
            <person name="Jiao Y."/>
            <person name="Zhou C.C."/>
            <person name="Tu T."/>
            <person name="Chai C.Y."/>
            <person name="Gao J.L."/>
            <person name="Fan L.J."/>
            <person name="van de Weg E."/>
            <person name="Wang J.Y."/>
            <person name="Gao Z.S."/>
        </authorList>
    </citation>
    <scope>NUCLEOTIDE SEQUENCE [LARGE SCALE GENOMIC DNA]</scope>
    <source>
        <tissue evidence="5">Leaves</tissue>
    </source>
</reference>
<dbReference type="PANTHER" id="PTHR45926">
    <property type="entry name" value="OSJNBA0053K19.4 PROTEIN"/>
    <property type="match status" value="1"/>
</dbReference>
<sequence>MSEASKGVVTRADYTNAGPDYFGYYTRQVVELLSQEDDLLPLGSETSNLSGSEYGEFIGDDTTKPGKNTSGSLFSNSIGAGLPDFKQERLKALLRQGVSVLSHEVDEMLDPSLALSRLQSQVRRRKGLSSPTAAASDGDTGQVPCKKLKTAETPRERTCLEEHKGKESHLESNIGSEGDNGEVDNVLQLFLENDNLEFEEMVKKYSDELSTTLGHMEQQLEELLNTVMSTCRPMTLTEKQQLLKLIQKLSSQNLDRVVEIKQGKLAEGQLCGEIFVDLEKEVNKMHRRGTRIQFRISPSLDAALQDNKTLWRLYYYVEAVERARMLSL</sequence>
<evidence type="ECO:0000256" key="3">
    <source>
        <dbReference type="SAM" id="MobiDB-lite"/>
    </source>
</evidence>